<evidence type="ECO:0000259" key="4">
    <source>
        <dbReference type="PROSITE" id="PS50893"/>
    </source>
</evidence>
<dbReference type="InterPro" id="IPR017871">
    <property type="entry name" value="ABC_transporter-like_CS"/>
</dbReference>
<proteinExistence type="predicted"/>
<dbReference type="Proteomes" id="UP001155240">
    <property type="component" value="Unassembled WGS sequence"/>
</dbReference>
<dbReference type="Gene3D" id="3.40.50.300">
    <property type="entry name" value="P-loop containing nucleotide triphosphate hydrolases"/>
    <property type="match status" value="1"/>
</dbReference>
<keyword evidence="6" id="KW-1185">Reference proteome</keyword>
<dbReference type="PROSITE" id="PS50893">
    <property type="entry name" value="ABC_TRANSPORTER_2"/>
    <property type="match status" value="1"/>
</dbReference>
<dbReference type="GO" id="GO:0016887">
    <property type="term" value="F:ATP hydrolysis activity"/>
    <property type="evidence" value="ECO:0007669"/>
    <property type="project" value="InterPro"/>
</dbReference>
<evidence type="ECO:0000313" key="6">
    <source>
        <dbReference type="Proteomes" id="UP001155240"/>
    </source>
</evidence>
<dbReference type="InterPro" id="IPR003593">
    <property type="entry name" value="AAA+_ATPase"/>
</dbReference>
<protein>
    <submittedName>
        <fullName evidence="5">ABC transporter ATP-binding protein</fullName>
    </submittedName>
</protein>
<dbReference type="GO" id="GO:0005524">
    <property type="term" value="F:ATP binding"/>
    <property type="evidence" value="ECO:0007669"/>
    <property type="project" value="UniProtKB-KW"/>
</dbReference>
<sequence length="260" mass="27907">MDILEVDGITKSYGAGTVLADVSLAIAEGVVHGLLGPNGSGKSTGLHILTGLIEADRGTVRIRGVDISRKPSRRHVGFAPDDLPLPDSLTGTEYLSFHDAMRSRDDRARSRVLVEALGLSADLDKQVGRYSHGMKRKIQIVAALAHEPDLLVLDEPFRGLDPDAASVLGTVIRSFAASGRAVLLATHDLLRAERDCDDVTVLHRGRVLATGAPRSLIGARPRVQDLEGLFLELTGTPDARRDRLLAVATLFAPPRGRRTP</sequence>
<gene>
    <name evidence="5" type="ORF">NB037_09145</name>
</gene>
<dbReference type="Pfam" id="PF00005">
    <property type="entry name" value="ABC_tran"/>
    <property type="match status" value="1"/>
</dbReference>
<keyword evidence="3 5" id="KW-0067">ATP-binding</keyword>
<keyword evidence="1" id="KW-0813">Transport</keyword>
<evidence type="ECO:0000313" key="5">
    <source>
        <dbReference type="EMBL" id="MCM6762579.1"/>
    </source>
</evidence>
<evidence type="ECO:0000256" key="3">
    <source>
        <dbReference type="ARBA" id="ARBA00022840"/>
    </source>
</evidence>
<accession>A0A9X2DXR9</accession>
<dbReference type="SMART" id="SM00382">
    <property type="entry name" value="AAA"/>
    <property type="match status" value="1"/>
</dbReference>
<dbReference type="AlphaFoldDB" id="A0A9X2DXR9"/>
<dbReference type="InterPro" id="IPR003439">
    <property type="entry name" value="ABC_transporter-like_ATP-bd"/>
</dbReference>
<name>A0A9X2DXR9_9MICO</name>
<comment type="caution">
    <text evidence="5">The sequence shown here is derived from an EMBL/GenBank/DDBJ whole genome shotgun (WGS) entry which is preliminary data.</text>
</comment>
<feature type="domain" description="ABC transporter" evidence="4">
    <location>
        <begin position="4"/>
        <end position="229"/>
    </location>
</feature>
<evidence type="ECO:0000256" key="2">
    <source>
        <dbReference type="ARBA" id="ARBA00022741"/>
    </source>
</evidence>
<reference evidence="5" key="1">
    <citation type="submission" date="2022-06" db="EMBL/GenBank/DDBJ databases">
        <title>Whole genome shotgun sequencing (WGS) of Rathayibacter sp. ZW T2_19, isolated from stored onions (Allium cepa).</title>
        <authorList>
            <person name="Stoll D.A."/>
            <person name="Huch M."/>
        </authorList>
    </citation>
    <scope>NUCLEOTIDE SEQUENCE</scope>
    <source>
        <strain evidence="5">ZW T2_19</strain>
    </source>
</reference>
<organism evidence="5 6">
    <name type="scientific">Rathayibacter rubneri</name>
    <dbReference type="NCBI Taxonomy" id="2950106"/>
    <lineage>
        <taxon>Bacteria</taxon>
        <taxon>Bacillati</taxon>
        <taxon>Actinomycetota</taxon>
        <taxon>Actinomycetes</taxon>
        <taxon>Micrococcales</taxon>
        <taxon>Microbacteriaceae</taxon>
        <taxon>Rathayibacter</taxon>
    </lineage>
</organism>
<dbReference type="PROSITE" id="PS00211">
    <property type="entry name" value="ABC_TRANSPORTER_1"/>
    <property type="match status" value="1"/>
</dbReference>
<keyword evidence="2" id="KW-0547">Nucleotide-binding</keyword>
<dbReference type="PANTHER" id="PTHR42939">
    <property type="entry name" value="ABC TRANSPORTER ATP-BINDING PROTEIN ALBC-RELATED"/>
    <property type="match status" value="1"/>
</dbReference>
<dbReference type="CDD" id="cd03230">
    <property type="entry name" value="ABC_DR_subfamily_A"/>
    <property type="match status" value="1"/>
</dbReference>
<dbReference type="RefSeq" id="WP_251945318.1">
    <property type="nucleotide sequence ID" value="NZ_JAMRYM010000031.1"/>
</dbReference>
<dbReference type="SUPFAM" id="SSF52540">
    <property type="entry name" value="P-loop containing nucleoside triphosphate hydrolases"/>
    <property type="match status" value="1"/>
</dbReference>
<dbReference type="InterPro" id="IPR051782">
    <property type="entry name" value="ABC_Transporter_VariousFunc"/>
</dbReference>
<dbReference type="EMBL" id="JAMRYM010000031">
    <property type="protein sequence ID" value="MCM6762579.1"/>
    <property type="molecule type" value="Genomic_DNA"/>
</dbReference>
<dbReference type="PANTHER" id="PTHR42939:SF1">
    <property type="entry name" value="ABC TRANSPORTER ATP-BINDING PROTEIN ALBC-RELATED"/>
    <property type="match status" value="1"/>
</dbReference>
<evidence type="ECO:0000256" key="1">
    <source>
        <dbReference type="ARBA" id="ARBA00022448"/>
    </source>
</evidence>
<dbReference type="InterPro" id="IPR027417">
    <property type="entry name" value="P-loop_NTPase"/>
</dbReference>